<dbReference type="KEGG" id="dosa:Os03g0390800"/>
<evidence type="ECO:0000313" key="3">
    <source>
        <dbReference type="Proteomes" id="UP000000763"/>
    </source>
</evidence>
<protein>
    <submittedName>
        <fullName evidence="2">Os03g0390800 protein</fullName>
    </submittedName>
</protein>
<reference evidence="2 3" key="1">
    <citation type="journal article" date="2005" name="Nature">
        <title>The map-based sequence of the rice genome.</title>
        <authorList>
            <consortium name="International rice genome sequencing project (IRGSP)"/>
            <person name="Matsumoto T."/>
            <person name="Wu J."/>
            <person name="Kanamori H."/>
            <person name="Katayose Y."/>
            <person name="Fujisawa M."/>
            <person name="Namiki N."/>
            <person name="Mizuno H."/>
            <person name="Yamamoto K."/>
            <person name="Antonio B.A."/>
            <person name="Baba T."/>
            <person name="Sakata K."/>
            <person name="Nagamura Y."/>
            <person name="Aoki H."/>
            <person name="Arikawa K."/>
            <person name="Arita K."/>
            <person name="Bito T."/>
            <person name="Chiden Y."/>
            <person name="Fujitsuka N."/>
            <person name="Fukunaka R."/>
            <person name="Hamada M."/>
            <person name="Harada C."/>
            <person name="Hayashi A."/>
            <person name="Hijishita S."/>
            <person name="Honda M."/>
            <person name="Hosokawa S."/>
            <person name="Ichikawa Y."/>
            <person name="Idonuma A."/>
            <person name="Iijima M."/>
            <person name="Ikeda M."/>
            <person name="Ikeno M."/>
            <person name="Ito K."/>
            <person name="Ito S."/>
            <person name="Ito T."/>
            <person name="Ito Y."/>
            <person name="Ito Y."/>
            <person name="Iwabuchi A."/>
            <person name="Kamiya K."/>
            <person name="Karasawa W."/>
            <person name="Kurita K."/>
            <person name="Katagiri S."/>
            <person name="Kikuta A."/>
            <person name="Kobayashi H."/>
            <person name="Kobayashi N."/>
            <person name="Machita K."/>
            <person name="Maehara T."/>
            <person name="Masukawa M."/>
            <person name="Mizubayashi T."/>
            <person name="Mukai Y."/>
            <person name="Nagasaki H."/>
            <person name="Nagata Y."/>
            <person name="Naito S."/>
            <person name="Nakashima M."/>
            <person name="Nakama Y."/>
            <person name="Nakamichi Y."/>
            <person name="Nakamura M."/>
            <person name="Meguro A."/>
            <person name="Negishi M."/>
            <person name="Ohta I."/>
            <person name="Ohta T."/>
            <person name="Okamoto M."/>
            <person name="Ono N."/>
            <person name="Saji S."/>
            <person name="Sakaguchi M."/>
            <person name="Sakai K."/>
            <person name="Shibata M."/>
            <person name="Shimokawa T."/>
            <person name="Song J."/>
            <person name="Takazaki Y."/>
            <person name="Terasawa K."/>
            <person name="Tsugane M."/>
            <person name="Tsuji K."/>
            <person name="Ueda S."/>
            <person name="Waki K."/>
            <person name="Yamagata H."/>
            <person name="Yamamoto M."/>
            <person name="Yamamoto S."/>
            <person name="Yamane H."/>
            <person name="Yoshiki S."/>
            <person name="Yoshihara R."/>
            <person name="Yukawa K."/>
            <person name="Zhong H."/>
            <person name="Yano M."/>
            <person name="Yuan Q."/>
            <person name="Ouyang S."/>
            <person name="Liu J."/>
            <person name="Jones K.M."/>
            <person name="Gansberger K."/>
            <person name="Moffat K."/>
            <person name="Hill J."/>
            <person name="Bera J."/>
            <person name="Fadrosh D."/>
            <person name="Jin S."/>
            <person name="Johri S."/>
            <person name="Kim M."/>
            <person name="Overton L."/>
            <person name="Reardon M."/>
            <person name="Tsitrin T."/>
            <person name="Vuong H."/>
            <person name="Weaver B."/>
            <person name="Ciecko A."/>
            <person name="Tallon L."/>
            <person name="Jackson J."/>
            <person name="Pai G."/>
            <person name="Aken S.V."/>
            <person name="Utterback T."/>
            <person name="Reidmuller S."/>
            <person name="Feldblyum T."/>
            <person name="Hsiao J."/>
            <person name="Zismann V."/>
            <person name="Iobst S."/>
            <person name="de Vazeille A.R."/>
            <person name="Buell C.R."/>
            <person name="Ying K."/>
            <person name="Li Y."/>
            <person name="Lu T."/>
            <person name="Huang Y."/>
            <person name="Zhao Q."/>
            <person name="Feng Q."/>
            <person name="Zhang L."/>
            <person name="Zhu J."/>
            <person name="Weng Q."/>
            <person name="Mu J."/>
            <person name="Lu Y."/>
            <person name="Fan D."/>
            <person name="Liu Y."/>
            <person name="Guan J."/>
            <person name="Zhang Y."/>
            <person name="Yu S."/>
            <person name="Liu X."/>
            <person name="Zhang Y."/>
            <person name="Hong G."/>
            <person name="Han B."/>
            <person name="Choisne N."/>
            <person name="Demange N."/>
            <person name="Orjeda G."/>
            <person name="Samain S."/>
            <person name="Cattolico L."/>
            <person name="Pelletier E."/>
            <person name="Couloux A."/>
            <person name="Segurens B."/>
            <person name="Wincker P."/>
            <person name="D'Hont A."/>
            <person name="Scarpelli C."/>
            <person name="Weissenbach J."/>
            <person name="Salanoubat M."/>
            <person name="Quetier F."/>
            <person name="Yu Y."/>
            <person name="Kim H.R."/>
            <person name="Rambo T."/>
            <person name="Currie J."/>
            <person name="Collura K."/>
            <person name="Luo M."/>
            <person name="Yang T."/>
            <person name="Ammiraju J.S.S."/>
            <person name="Engler F."/>
            <person name="Soderlund C."/>
            <person name="Wing R.A."/>
            <person name="Palmer L.E."/>
            <person name="de la Bastide M."/>
            <person name="Spiegel L."/>
            <person name="Nascimento L."/>
            <person name="Zutavern T."/>
            <person name="O'Shaughnessy A."/>
            <person name="Dike S."/>
            <person name="Dedhia N."/>
            <person name="Preston R."/>
            <person name="Balija V."/>
            <person name="McCombie W.R."/>
            <person name="Chow T."/>
            <person name="Chen H."/>
            <person name="Chung M."/>
            <person name="Chen C."/>
            <person name="Shaw J."/>
            <person name="Wu H."/>
            <person name="Hsiao K."/>
            <person name="Chao Y."/>
            <person name="Chu M."/>
            <person name="Cheng C."/>
            <person name="Hour A."/>
            <person name="Lee P."/>
            <person name="Lin S."/>
            <person name="Lin Y."/>
            <person name="Liou J."/>
            <person name="Liu S."/>
            <person name="Hsing Y."/>
            <person name="Raghuvanshi S."/>
            <person name="Mohanty A."/>
            <person name="Bharti A.K."/>
            <person name="Gaur A."/>
            <person name="Gupta V."/>
            <person name="Kumar D."/>
            <person name="Ravi V."/>
            <person name="Vij S."/>
            <person name="Kapur A."/>
            <person name="Khurana P."/>
            <person name="Khurana P."/>
            <person name="Khurana J.P."/>
            <person name="Tyagi A.K."/>
            <person name="Gaikwad K."/>
            <person name="Singh A."/>
            <person name="Dalal V."/>
            <person name="Srivastava S."/>
            <person name="Dixit A."/>
            <person name="Pal A.K."/>
            <person name="Ghazi I.A."/>
            <person name="Yadav M."/>
            <person name="Pandit A."/>
            <person name="Bhargava A."/>
            <person name="Sureshbabu K."/>
            <person name="Batra K."/>
            <person name="Sharma T.R."/>
            <person name="Mohapatra T."/>
            <person name="Singh N.K."/>
            <person name="Messing J."/>
            <person name="Nelson A.B."/>
            <person name="Fuks G."/>
            <person name="Kavchok S."/>
            <person name="Keizer G."/>
            <person name="Linton E."/>
            <person name="Llaca V."/>
            <person name="Song R."/>
            <person name="Tanyolac B."/>
            <person name="Young S."/>
            <person name="Ho-Il K."/>
            <person name="Hahn J.H."/>
            <person name="Sangsakoo G."/>
            <person name="Vanavichit A."/>
            <person name="de Mattos Luiz.A.T."/>
            <person name="Zimmer P.D."/>
            <person name="Malone G."/>
            <person name="Dellagostin O."/>
            <person name="de Oliveira A.C."/>
            <person name="Bevan M."/>
            <person name="Bancroft I."/>
            <person name="Minx P."/>
            <person name="Cordum H."/>
            <person name="Wilson R."/>
            <person name="Cheng Z."/>
            <person name="Jin W."/>
            <person name="Jiang J."/>
            <person name="Leong S.A."/>
            <person name="Iwama H."/>
            <person name="Gojobori T."/>
            <person name="Itoh T."/>
            <person name="Niimura Y."/>
            <person name="Fujii Y."/>
            <person name="Habara T."/>
            <person name="Sakai H."/>
            <person name="Sato Y."/>
            <person name="Wilson G."/>
            <person name="Kumar K."/>
            <person name="McCouch S."/>
            <person name="Juretic N."/>
            <person name="Hoen D."/>
            <person name="Wright S."/>
            <person name="Bruskiewich R."/>
            <person name="Bureau T."/>
            <person name="Miyao A."/>
            <person name="Hirochika H."/>
            <person name="Nishikawa T."/>
            <person name="Kadowaki K."/>
            <person name="Sugiura M."/>
            <person name="Burr B."/>
            <person name="Sasaki T."/>
        </authorList>
    </citation>
    <scope>NUCLEOTIDE SEQUENCE [LARGE SCALE GENOMIC DNA]</scope>
    <source>
        <strain evidence="3">cv. Nipponbare</strain>
    </source>
</reference>
<accession>C7J0R4</accession>
<gene>
    <name evidence="2" type="ordered locus">Os03g0390800</name>
</gene>
<name>C7J0R4_ORYSJ</name>
<dbReference type="AlphaFoldDB" id="C7J0R4"/>
<organism evidence="2 3">
    <name type="scientific">Oryza sativa subsp. japonica</name>
    <name type="common">Rice</name>
    <dbReference type="NCBI Taxonomy" id="39947"/>
    <lineage>
        <taxon>Eukaryota</taxon>
        <taxon>Viridiplantae</taxon>
        <taxon>Streptophyta</taxon>
        <taxon>Embryophyta</taxon>
        <taxon>Tracheophyta</taxon>
        <taxon>Spermatophyta</taxon>
        <taxon>Magnoliopsida</taxon>
        <taxon>Liliopsida</taxon>
        <taxon>Poales</taxon>
        <taxon>Poaceae</taxon>
        <taxon>BOP clade</taxon>
        <taxon>Oryzoideae</taxon>
        <taxon>Oryzeae</taxon>
        <taxon>Oryzinae</taxon>
        <taxon>Oryza</taxon>
        <taxon>Oryza sativa</taxon>
    </lineage>
</organism>
<evidence type="ECO:0000313" key="2">
    <source>
        <dbReference type="EMBL" id="BAH92181.1"/>
    </source>
</evidence>
<dbReference type="Proteomes" id="UP000000763">
    <property type="component" value="Chromosome 3"/>
</dbReference>
<sequence>MIEQQDVENAGLQAQAVEESSSRTNISDVGQYGVINTFTQLLMVGHGYNC</sequence>
<feature type="region of interest" description="Disordered" evidence="1">
    <location>
        <begin position="1"/>
        <end position="24"/>
    </location>
</feature>
<dbReference type="EMBL" id="AP008209">
    <property type="protein sequence ID" value="BAH92181.1"/>
    <property type="molecule type" value="Genomic_DNA"/>
</dbReference>
<evidence type="ECO:0000256" key="1">
    <source>
        <dbReference type="SAM" id="MobiDB-lite"/>
    </source>
</evidence>
<reference evidence="3" key="2">
    <citation type="journal article" date="2008" name="Nucleic Acids Res.">
        <title>The rice annotation project database (RAP-DB): 2008 update.</title>
        <authorList>
            <consortium name="The rice annotation project (RAP)"/>
        </authorList>
    </citation>
    <scope>GENOME REANNOTATION</scope>
    <source>
        <strain evidence="3">cv. Nipponbare</strain>
    </source>
</reference>
<proteinExistence type="predicted"/>